<evidence type="ECO:0000313" key="11">
    <source>
        <dbReference type="Proteomes" id="UP000614047"/>
    </source>
</evidence>
<feature type="repeat" description="WD" evidence="7">
    <location>
        <begin position="571"/>
        <end position="605"/>
    </location>
</feature>
<dbReference type="EMBL" id="JADOUA010000001">
    <property type="protein sequence ID" value="MBG6090413.1"/>
    <property type="molecule type" value="Genomic_DNA"/>
</dbReference>
<keyword evidence="11" id="KW-1185">Reference proteome</keyword>
<evidence type="ECO:0000259" key="9">
    <source>
        <dbReference type="PROSITE" id="PS50011"/>
    </source>
</evidence>
<dbReference type="PROSITE" id="PS50082">
    <property type="entry name" value="WD_REPEATS_2"/>
    <property type="match status" value="2"/>
</dbReference>
<evidence type="ECO:0000256" key="1">
    <source>
        <dbReference type="ARBA" id="ARBA00022574"/>
    </source>
</evidence>
<keyword evidence="3" id="KW-0677">Repeat</keyword>
<dbReference type="InterPro" id="IPR017441">
    <property type="entry name" value="Protein_kinase_ATP_BS"/>
</dbReference>
<dbReference type="CDD" id="cd14014">
    <property type="entry name" value="STKc_PknB_like"/>
    <property type="match status" value="1"/>
</dbReference>
<dbReference type="PANTHER" id="PTHR43289">
    <property type="entry name" value="MITOGEN-ACTIVATED PROTEIN KINASE KINASE KINASE 20-RELATED"/>
    <property type="match status" value="1"/>
</dbReference>
<keyword evidence="2" id="KW-0808">Transferase</keyword>
<comment type="caution">
    <text evidence="10">The sequence shown here is derived from an EMBL/GenBank/DDBJ whole genome shotgun (WGS) entry which is preliminary data.</text>
</comment>
<evidence type="ECO:0000256" key="7">
    <source>
        <dbReference type="PROSITE-ProRule" id="PRU00221"/>
    </source>
</evidence>
<dbReference type="Gene3D" id="1.10.510.10">
    <property type="entry name" value="Transferase(Phosphotransferase) domain 1"/>
    <property type="match status" value="1"/>
</dbReference>
<evidence type="ECO:0000256" key="8">
    <source>
        <dbReference type="PROSITE-ProRule" id="PRU10141"/>
    </source>
</evidence>
<dbReference type="SMART" id="SM00220">
    <property type="entry name" value="S_TKc"/>
    <property type="match status" value="1"/>
</dbReference>
<dbReference type="RefSeq" id="WP_197012879.1">
    <property type="nucleotide sequence ID" value="NZ_BAABES010000016.1"/>
</dbReference>
<dbReference type="PANTHER" id="PTHR43289:SF34">
    <property type="entry name" value="SERINE_THREONINE-PROTEIN KINASE YBDM-RELATED"/>
    <property type="match status" value="1"/>
</dbReference>
<dbReference type="GO" id="GO:0004674">
    <property type="term" value="F:protein serine/threonine kinase activity"/>
    <property type="evidence" value="ECO:0007669"/>
    <property type="project" value="TreeGrafter"/>
</dbReference>
<dbReference type="InterPro" id="IPR008271">
    <property type="entry name" value="Ser/Thr_kinase_AS"/>
</dbReference>
<dbReference type="Pfam" id="PF00400">
    <property type="entry name" value="WD40"/>
    <property type="match status" value="2"/>
</dbReference>
<dbReference type="Pfam" id="PF00069">
    <property type="entry name" value="Pkinase"/>
    <property type="match status" value="1"/>
</dbReference>
<dbReference type="InterPro" id="IPR001680">
    <property type="entry name" value="WD40_rpt"/>
</dbReference>
<dbReference type="InterPro" id="IPR019775">
    <property type="entry name" value="WD40_repeat_CS"/>
</dbReference>
<dbReference type="InterPro" id="IPR011009">
    <property type="entry name" value="Kinase-like_dom_sf"/>
</dbReference>
<keyword evidence="4 8" id="KW-0547">Nucleotide-binding</keyword>
<keyword evidence="1 7" id="KW-0853">WD repeat</keyword>
<dbReference type="AlphaFoldDB" id="A0A931DPK7"/>
<reference evidence="10" key="1">
    <citation type="submission" date="2020-11" db="EMBL/GenBank/DDBJ databases">
        <title>Sequencing the genomes of 1000 actinobacteria strains.</title>
        <authorList>
            <person name="Klenk H.-P."/>
        </authorList>
    </citation>
    <scope>NUCLEOTIDE SEQUENCE</scope>
    <source>
        <strain evidence="10">DSM 43175</strain>
    </source>
</reference>
<dbReference type="PROSITE" id="PS00107">
    <property type="entry name" value="PROTEIN_KINASE_ATP"/>
    <property type="match status" value="1"/>
</dbReference>
<keyword evidence="6 8" id="KW-0067">ATP-binding</keyword>
<dbReference type="GO" id="GO:0005524">
    <property type="term" value="F:ATP binding"/>
    <property type="evidence" value="ECO:0007669"/>
    <property type="project" value="UniProtKB-UniRule"/>
</dbReference>
<feature type="binding site" evidence="8">
    <location>
        <position position="43"/>
    </location>
    <ligand>
        <name>ATP</name>
        <dbReference type="ChEBI" id="CHEBI:30616"/>
    </ligand>
</feature>
<dbReference type="PROSITE" id="PS00108">
    <property type="entry name" value="PROTEIN_KINASE_ST"/>
    <property type="match status" value="1"/>
</dbReference>
<dbReference type="PROSITE" id="PS50294">
    <property type="entry name" value="WD_REPEATS_REGION"/>
    <property type="match status" value="2"/>
</dbReference>
<evidence type="ECO:0000256" key="3">
    <source>
        <dbReference type="ARBA" id="ARBA00022737"/>
    </source>
</evidence>
<accession>A0A931DPK7</accession>
<dbReference type="SUPFAM" id="SSF50998">
    <property type="entry name" value="Quinoprotein alcohol dehydrogenase-like"/>
    <property type="match status" value="1"/>
</dbReference>
<dbReference type="PROSITE" id="PS50011">
    <property type="entry name" value="PROTEIN_KINASE_DOM"/>
    <property type="match status" value="1"/>
</dbReference>
<proteinExistence type="predicted"/>
<evidence type="ECO:0000256" key="5">
    <source>
        <dbReference type="ARBA" id="ARBA00022777"/>
    </source>
</evidence>
<sequence length="605" mass="63073">MGPLRPEDPLRVGPYRLDGRLGEGGMGEVFLGTSPGGRQVAIKLIRAEHAADPRFRARFAREVEAARKVGGFYTAQVVDADPDAAEPWMATAYVPGPSLRDLVVRDGPLTPDAVRRLGAALAEGLAAIHARGLVHRDLKPGNVIMSPDGPRIIDFGIARAAGATTLTATGAVIGTYAYMAPEQIRADRAGPAADVFALGCVLAYAATGRAPFQAGSVPAMVHRIVSGPPSLDGMEGDLRDLVAHCLAKAPDGRPAVEEIGRRLAASPPPPPRRVPRRALITGAAAATAAAVAGVPAVLLALPDEAPAKPRPFTPTGRPSPSMLVGDPLSIRHFAFTGRARTLIGLSHRGAWRWDLSTGLGQAIAQAAESDYGPTALSADGRVMADGEASHVQIADPATGRATGRIEISGDPVSLALTADGAGLAVAHGRTTQIWDVRARRLLHTCTPDTGACVALVYSPDGRFLAGGRSTGGPIRVWDTTTGRTVREMTADGPQVLRFSPDGTLLAGSTDYVNDVHVWDVRTGQKIRTLRGHTKAVNTLAFSPDGGTLASGGDDMTIRLWNARTGAPTATLTGDTADLTALEFSPDGRIMASATSSGTIRAWRFT</sequence>
<dbReference type="PROSITE" id="PS00678">
    <property type="entry name" value="WD_REPEATS_1"/>
    <property type="match status" value="1"/>
</dbReference>
<dbReference type="InterPro" id="IPR011047">
    <property type="entry name" value="Quinoprotein_ADH-like_sf"/>
</dbReference>
<dbReference type="SMART" id="SM00320">
    <property type="entry name" value="WD40"/>
    <property type="match status" value="5"/>
</dbReference>
<keyword evidence="5" id="KW-0418">Kinase</keyword>
<dbReference type="Gene3D" id="2.130.10.10">
    <property type="entry name" value="YVTN repeat-like/Quinoprotein amine dehydrogenase"/>
    <property type="match status" value="2"/>
</dbReference>
<evidence type="ECO:0000313" key="10">
    <source>
        <dbReference type="EMBL" id="MBG6090413.1"/>
    </source>
</evidence>
<dbReference type="CDD" id="cd00200">
    <property type="entry name" value="WD40"/>
    <property type="match status" value="1"/>
</dbReference>
<protein>
    <submittedName>
        <fullName evidence="10">Sugar lactone lactonase YvrE</fullName>
    </submittedName>
</protein>
<evidence type="ECO:0000256" key="4">
    <source>
        <dbReference type="ARBA" id="ARBA00022741"/>
    </source>
</evidence>
<dbReference type="Gene3D" id="3.30.200.20">
    <property type="entry name" value="Phosphorylase Kinase, domain 1"/>
    <property type="match status" value="1"/>
</dbReference>
<feature type="repeat" description="WD" evidence="7">
    <location>
        <begin position="529"/>
        <end position="570"/>
    </location>
</feature>
<dbReference type="SUPFAM" id="SSF56112">
    <property type="entry name" value="Protein kinase-like (PK-like)"/>
    <property type="match status" value="1"/>
</dbReference>
<gene>
    <name evidence="10" type="ORF">IW256_004526</name>
</gene>
<dbReference type="InterPro" id="IPR000719">
    <property type="entry name" value="Prot_kinase_dom"/>
</dbReference>
<name>A0A931DPK7_9ACTN</name>
<dbReference type="InterPro" id="IPR015943">
    <property type="entry name" value="WD40/YVTN_repeat-like_dom_sf"/>
</dbReference>
<organism evidence="10 11">
    <name type="scientific">Actinomadura viridis</name>
    <dbReference type="NCBI Taxonomy" id="58110"/>
    <lineage>
        <taxon>Bacteria</taxon>
        <taxon>Bacillati</taxon>
        <taxon>Actinomycetota</taxon>
        <taxon>Actinomycetes</taxon>
        <taxon>Streptosporangiales</taxon>
        <taxon>Thermomonosporaceae</taxon>
        <taxon>Actinomadura</taxon>
    </lineage>
</organism>
<feature type="domain" description="Protein kinase" evidence="9">
    <location>
        <begin position="15"/>
        <end position="265"/>
    </location>
</feature>
<evidence type="ECO:0000256" key="6">
    <source>
        <dbReference type="ARBA" id="ARBA00022840"/>
    </source>
</evidence>
<evidence type="ECO:0000256" key="2">
    <source>
        <dbReference type="ARBA" id="ARBA00022679"/>
    </source>
</evidence>
<dbReference type="Proteomes" id="UP000614047">
    <property type="component" value="Unassembled WGS sequence"/>
</dbReference>